<name>A0A2I0WN39_9ASPA</name>
<accession>A0A2I0WN39</accession>
<protein>
    <submittedName>
        <fullName evidence="1">Uncharacterized protein</fullName>
    </submittedName>
</protein>
<proteinExistence type="predicted"/>
<reference evidence="1 2" key="1">
    <citation type="journal article" date="2016" name="Sci. Rep.">
        <title>The Dendrobium catenatum Lindl. genome sequence provides insights into polysaccharide synthase, floral development and adaptive evolution.</title>
        <authorList>
            <person name="Zhang G.Q."/>
            <person name="Xu Q."/>
            <person name="Bian C."/>
            <person name="Tsai W.C."/>
            <person name="Yeh C.M."/>
            <person name="Liu K.W."/>
            <person name="Yoshida K."/>
            <person name="Zhang L.S."/>
            <person name="Chang S.B."/>
            <person name="Chen F."/>
            <person name="Shi Y."/>
            <person name="Su Y.Y."/>
            <person name="Zhang Y.Q."/>
            <person name="Chen L.J."/>
            <person name="Yin Y."/>
            <person name="Lin M."/>
            <person name="Huang H."/>
            <person name="Deng H."/>
            <person name="Wang Z.W."/>
            <person name="Zhu S.L."/>
            <person name="Zhao X."/>
            <person name="Deng C."/>
            <person name="Niu S.C."/>
            <person name="Huang J."/>
            <person name="Wang M."/>
            <person name="Liu G.H."/>
            <person name="Yang H.J."/>
            <person name="Xiao X.J."/>
            <person name="Hsiao Y.Y."/>
            <person name="Wu W.L."/>
            <person name="Chen Y.Y."/>
            <person name="Mitsuda N."/>
            <person name="Ohme-Takagi M."/>
            <person name="Luo Y.B."/>
            <person name="Van de Peer Y."/>
            <person name="Liu Z.J."/>
        </authorList>
    </citation>
    <scope>NUCLEOTIDE SEQUENCE [LARGE SCALE GENOMIC DNA]</scope>
    <source>
        <tissue evidence="1">The whole plant</tissue>
    </source>
</reference>
<dbReference type="AlphaFoldDB" id="A0A2I0WN39"/>
<dbReference type="EMBL" id="KZ502537">
    <property type="protein sequence ID" value="PKU77080.1"/>
    <property type="molecule type" value="Genomic_DNA"/>
</dbReference>
<gene>
    <name evidence="1" type="ORF">MA16_Dca001686</name>
</gene>
<sequence length="99" mass="11092">MFNVVEVTTKFSGHIPDSIGDLERLIVLDVIASSAALLTHVSRNGGTNAREVRGEALLACKRQSRIFFGFCLSAKARFRRRRNRKRSWVWLPSAASGFI</sequence>
<evidence type="ECO:0000313" key="1">
    <source>
        <dbReference type="EMBL" id="PKU77080.1"/>
    </source>
</evidence>
<reference evidence="1 2" key="2">
    <citation type="journal article" date="2017" name="Nature">
        <title>The Apostasia genome and the evolution of orchids.</title>
        <authorList>
            <person name="Zhang G.Q."/>
            <person name="Liu K.W."/>
            <person name="Li Z."/>
            <person name="Lohaus R."/>
            <person name="Hsiao Y.Y."/>
            <person name="Niu S.C."/>
            <person name="Wang J.Y."/>
            <person name="Lin Y.C."/>
            <person name="Xu Q."/>
            <person name="Chen L.J."/>
            <person name="Yoshida K."/>
            <person name="Fujiwara S."/>
            <person name="Wang Z.W."/>
            <person name="Zhang Y.Q."/>
            <person name="Mitsuda N."/>
            <person name="Wang M."/>
            <person name="Liu G.H."/>
            <person name="Pecoraro L."/>
            <person name="Huang H.X."/>
            <person name="Xiao X.J."/>
            <person name="Lin M."/>
            <person name="Wu X.Y."/>
            <person name="Wu W.L."/>
            <person name="Chen Y.Y."/>
            <person name="Chang S.B."/>
            <person name="Sakamoto S."/>
            <person name="Ohme-Takagi M."/>
            <person name="Yagi M."/>
            <person name="Zeng S.J."/>
            <person name="Shen C.Y."/>
            <person name="Yeh C.M."/>
            <person name="Luo Y.B."/>
            <person name="Tsai W.C."/>
            <person name="Van de Peer Y."/>
            <person name="Liu Z.J."/>
        </authorList>
    </citation>
    <scope>NUCLEOTIDE SEQUENCE [LARGE SCALE GENOMIC DNA]</scope>
    <source>
        <tissue evidence="1">The whole plant</tissue>
    </source>
</reference>
<evidence type="ECO:0000313" key="2">
    <source>
        <dbReference type="Proteomes" id="UP000233837"/>
    </source>
</evidence>
<dbReference type="Proteomes" id="UP000233837">
    <property type="component" value="Unassembled WGS sequence"/>
</dbReference>
<keyword evidence="2" id="KW-1185">Reference proteome</keyword>
<organism evidence="1 2">
    <name type="scientific">Dendrobium catenatum</name>
    <dbReference type="NCBI Taxonomy" id="906689"/>
    <lineage>
        <taxon>Eukaryota</taxon>
        <taxon>Viridiplantae</taxon>
        <taxon>Streptophyta</taxon>
        <taxon>Embryophyta</taxon>
        <taxon>Tracheophyta</taxon>
        <taxon>Spermatophyta</taxon>
        <taxon>Magnoliopsida</taxon>
        <taxon>Liliopsida</taxon>
        <taxon>Asparagales</taxon>
        <taxon>Orchidaceae</taxon>
        <taxon>Epidendroideae</taxon>
        <taxon>Malaxideae</taxon>
        <taxon>Dendrobiinae</taxon>
        <taxon>Dendrobium</taxon>
    </lineage>
</organism>